<dbReference type="EMBL" id="ADVG01000003">
    <property type="protein sequence ID" value="EFH83226.1"/>
    <property type="molecule type" value="Genomic_DNA"/>
</dbReference>
<dbReference type="RefSeq" id="WP_007913794.1">
    <property type="nucleotide sequence ID" value="NZ_ADVG01000003.1"/>
</dbReference>
<keyword evidence="1 3" id="KW-0378">Hydrolase</keyword>
<name>D6TYE6_KTERA</name>
<comment type="caution">
    <text evidence="3">The sequence shown here is derived from an EMBL/GenBank/DDBJ whole genome shotgun (WGS) entry which is preliminary data.</text>
</comment>
<dbReference type="SUPFAM" id="SSF53474">
    <property type="entry name" value="alpha/beta-Hydrolases"/>
    <property type="match status" value="1"/>
</dbReference>
<dbReference type="Proteomes" id="UP000004508">
    <property type="component" value="Unassembled WGS sequence"/>
</dbReference>
<dbReference type="InterPro" id="IPR000073">
    <property type="entry name" value="AB_hydrolase_1"/>
</dbReference>
<evidence type="ECO:0000256" key="1">
    <source>
        <dbReference type="ARBA" id="ARBA00022801"/>
    </source>
</evidence>
<evidence type="ECO:0000313" key="4">
    <source>
        <dbReference type="Proteomes" id="UP000004508"/>
    </source>
</evidence>
<organism evidence="3 4">
    <name type="scientific">Ktedonobacter racemifer DSM 44963</name>
    <dbReference type="NCBI Taxonomy" id="485913"/>
    <lineage>
        <taxon>Bacteria</taxon>
        <taxon>Bacillati</taxon>
        <taxon>Chloroflexota</taxon>
        <taxon>Ktedonobacteria</taxon>
        <taxon>Ktedonobacterales</taxon>
        <taxon>Ktedonobacteraceae</taxon>
        <taxon>Ktedonobacter</taxon>
    </lineage>
</organism>
<dbReference type="ESTHER" id="9chlr-d6tye6">
    <property type="family name" value="Haloalkane_dehalogenase-HLD1"/>
</dbReference>
<protein>
    <submittedName>
        <fullName evidence="3">Alpha/beta hydrolase fold protein</fullName>
    </submittedName>
</protein>
<feature type="domain" description="AB hydrolase-1" evidence="2">
    <location>
        <begin position="43"/>
        <end position="169"/>
    </location>
</feature>
<gene>
    <name evidence="3" type="ORF">Krac_4166</name>
</gene>
<dbReference type="InParanoid" id="D6TYE6"/>
<proteinExistence type="predicted"/>
<dbReference type="PRINTS" id="PR00111">
    <property type="entry name" value="ABHYDROLASE"/>
</dbReference>
<dbReference type="InterPro" id="IPR051340">
    <property type="entry name" value="Haloalkane_dehalogenase"/>
</dbReference>
<sequence>MKVLRTPDERFVNLPDYPFEPHYLEVDGLRIHYIDEGPREAAPVLLLHGEPSWSYLYRKMVPLLSAAGHRVIAPDLVGFGRSDKPTRREDYTYKRHVDWMHGVLNTLDLRQITLFCQDWGGLIGLRLAGEQPSRFARVVAANTFLPTGDQPPSEAFLHWQRMSQTFQGFQAGRVVKGGCVTPLAPEVVAAYDAPFPDESYLTGALQFPLLVPTRPDDPASEANRAAWEVLRRWEKPFLTAFSDSDPITRGGDAVLQALIPGAKGQPHTTITSSGHFLQEDKGPELARIINEFIAG</sequence>
<keyword evidence="4" id="KW-1185">Reference proteome</keyword>
<dbReference type="NCBIfam" id="NF002043">
    <property type="entry name" value="PRK00870.1"/>
    <property type="match status" value="1"/>
</dbReference>
<dbReference type="InterPro" id="IPR029058">
    <property type="entry name" value="AB_hydrolase_fold"/>
</dbReference>
<dbReference type="PANTHER" id="PTHR42977:SF3">
    <property type="entry name" value="AB HYDROLASE-1 DOMAIN-CONTAINING PROTEIN"/>
    <property type="match status" value="1"/>
</dbReference>
<reference evidence="3 4" key="1">
    <citation type="journal article" date="2011" name="Stand. Genomic Sci.">
        <title>Non-contiguous finished genome sequence and contextual data of the filamentous soil bacterium Ktedonobacter racemifer type strain (SOSP1-21).</title>
        <authorList>
            <person name="Chang Y.J."/>
            <person name="Land M."/>
            <person name="Hauser L."/>
            <person name="Chertkov O."/>
            <person name="Del Rio T.G."/>
            <person name="Nolan M."/>
            <person name="Copeland A."/>
            <person name="Tice H."/>
            <person name="Cheng J.F."/>
            <person name="Lucas S."/>
            <person name="Han C."/>
            <person name="Goodwin L."/>
            <person name="Pitluck S."/>
            <person name="Ivanova N."/>
            <person name="Ovchinikova G."/>
            <person name="Pati A."/>
            <person name="Chen A."/>
            <person name="Palaniappan K."/>
            <person name="Mavromatis K."/>
            <person name="Liolios K."/>
            <person name="Brettin T."/>
            <person name="Fiebig A."/>
            <person name="Rohde M."/>
            <person name="Abt B."/>
            <person name="Goker M."/>
            <person name="Detter J.C."/>
            <person name="Woyke T."/>
            <person name="Bristow J."/>
            <person name="Eisen J.A."/>
            <person name="Markowitz V."/>
            <person name="Hugenholtz P."/>
            <person name="Kyrpides N.C."/>
            <person name="Klenk H.P."/>
            <person name="Lapidus A."/>
        </authorList>
    </citation>
    <scope>NUCLEOTIDE SEQUENCE [LARGE SCALE GENOMIC DNA]</scope>
    <source>
        <strain evidence="4">DSM 44963</strain>
    </source>
</reference>
<dbReference type="Gene3D" id="3.40.50.1820">
    <property type="entry name" value="alpha/beta hydrolase"/>
    <property type="match status" value="1"/>
</dbReference>
<dbReference type="eggNOG" id="COG0596">
    <property type="taxonomic scope" value="Bacteria"/>
</dbReference>
<dbReference type="GO" id="GO:0004301">
    <property type="term" value="F:epoxide hydrolase activity"/>
    <property type="evidence" value="ECO:0007669"/>
    <property type="project" value="TreeGrafter"/>
</dbReference>
<dbReference type="InterPro" id="IPR000639">
    <property type="entry name" value="Epox_hydrolase-like"/>
</dbReference>
<dbReference type="PANTHER" id="PTHR42977">
    <property type="entry name" value="HYDROLASE-RELATED"/>
    <property type="match status" value="1"/>
</dbReference>
<dbReference type="OrthoDB" id="9797695at2"/>
<dbReference type="STRING" id="485913.Krac_4166"/>
<evidence type="ECO:0000259" key="2">
    <source>
        <dbReference type="Pfam" id="PF00561"/>
    </source>
</evidence>
<evidence type="ECO:0000313" key="3">
    <source>
        <dbReference type="EMBL" id="EFH83226.1"/>
    </source>
</evidence>
<dbReference type="PRINTS" id="PR00412">
    <property type="entry name" value="EPOXHYDRLASE"/>
</dbReference>
<dbReference type="Pfam" id="PF00561">
    <property type="entry name" value="Abhydrolase_1"/>
    <property type="match status" value="1"/>
</dbReference>
<dbReference type="AlphaFoldDB" id="D6TYE6"/>
<accession>D6TYE6</accession>